<reference evidence="1" key="2">
    <citation type="journal article" date="2015" name="Data Brief">
        <title>Shoot transcriptome of the giant reed, Arundo donax.</title>
        <authorList>
            <person name="Barrero R.A."/>
            <person name="Guerrero F.D."/>
            <person name="Moolhuijzen P."/>
            <person name="Goolsby J.A."/>
            <person name="Tidwell J."/>
            <person name="Bellgard S.E."/>
            <person name="Bellgard M.I."/>
        </authorList>
    </citation>
    <scope>NUCLEOTIDE SEQUENCE</scope>
    <source>
        <tissue evidence="1">Shoot tissue taken approximately 20 cm above the soil surface</tissue>
    </source>
</reference>
<evidence type="ECO:0000313" key="1">
    <source>
        <dbReference type="EMBL" id="JAD78690.1"/>
    </source>
</evidence>
<sequence length="13" mass="1362">MKLSATCCSDSSE</sequence>
<organism evidence="1">
    <name type="scientific">Arundo donax</name>
    <name type="common">Giant reed</name>
    <name type="synonym">Donax arundinaceus</name>
    <dbReference type="NCBI Taxonomy" id="35708"/>
    <lineage>
        <taxon>Eukaryota</taxon>
        <taxon>Viridiplantae</taxon>
        <taxon>Streptophyta</taxon>
        <taxon>Embryophyta</taxon>
        <taxon>Tracheophyta</taxon>
        <taxon>Spermatophyta</taxon>
        <taxon>Magnoliopsida</taxon>
        <taxon>Liliopsida</taxon>
        <taxon>Poales</taxon>
        <taxon>Poaceae</taxon>
        <taxon>PACMAD clade</taxon>
        <taxon>Arundinoideae</taxon>
        <taxon>Arundineae</taxon>
        <taxon>Arundo</taxon>
    </lineage>
</organism>
<accession>A0A0A9CZ88</accession>
<reference evidence="1" key="1">
    <citation type="submission" date="2014-09" db="EMBL/GenBank/DDBJ databases">
        <authorList>
            <person name="Magalhaes I.L.F."/>
            <person name="Oliveira U."/>
            <person name="Santos F.R."/>
            <person name="Vidigal T.H.D.A."/>
            <person name="Brescovit A.D."/>
            <person name="Santos A.J."/>
        </authorList>
    </citation>
    <scope>NUCLEOTIDE SEQUENCE</scope>
    <source>
        <tissue evidence="1">Shoot tissue taken approximately 20 cm above the soil surface</tissue>
    </source>
</reference>
<name>A0A0A9CZ88_ARUDO</name>
<dbReference type="EMBL" id="GBRH01219205">
    <property type="protein sequence ID" value="JAD78690.1"/>
    <property type="molecule type" value="Transcribed_RNA"/>
</dbReference>
<protein>
    <submittedName>
        <fullName evidence="1">Uncharacterized protein</fullName>
    </submittedName>
</protein>
<proteinExistence type="predicted"/>